<keyword evidence="2" id="KW-1185">Reference proteome</keyword>
<dbReference type="PANTHER" id="PTHR31676">
    <property type="entry name" value="T31J12.3 PROTEIN-RELATED"/>
    <property type="match status" value="1"/>
</dbReference>
<sequence>MDQVFNKVGSYWFNQKATSQLNSVGDDINSLSNSIEGGTKWLVNKIKGKMQKPLPELLKEYDLPIGIFPRDATNYEFNEETGKIIVYIPQVCEVGYRDSSVFRFFTSVTGFLEKGKLAEIEGIKTKVLIWVKVTTILSEGSKLYVTAGMKKTRSREAYEVTRDGVSIDKF</sequence>
<proteinExistence type="predicted"/>
<dbReference type="EMBL" id="JAYMYR010000001">
    <property type="protein sequence ID" value="KAK7382455.1"/>
    <property type="molecule type" value="Genomic_DNA"/>
</dbReference>
<dbReference type="InterPro" id="IPR007493">
    <property type="entry name" value="DUF538"/>
</dbReference>
<dbReference type="Gene3D" id="2.30.240.10">
    <property type="entry name" value="At5g01610-like"/>
    <property type="match status" value="1"/>
</dbReference>
<organism evidence="1 2">
    <name type="scientific">Phaseolus coccineus</name>
    <name type="common">Scarlet runner bean</name>
    <name type="synonym">Phaseolus multiflorus</name>
    <dbReference type="NCBI Taxonomy" id="3886"/>
    <lineage>
        <taxon>Eukaryota</taxon>
        <taxon>Viridiplantae</taxon>
        <taxon>Streptophyta</taxon>
        <taxon>Embryophyta</taxon>
        <taxon>Tracheophyta</taxon>
        <taxon>Spermatophyta</taxon>
        <taxon>Magnoliopsida</taxon>
        <taxon>eudicotyledons</taxon>
        <taxon>Gunneridae</taxon>
        <taxon>Pentapetalae</taxon>
        <taxon>rosids</taxon>
        <taxon>fabids</taxon>
        <taxon>Fabales</taxon>
        <taxon>Fabaceae</taxon>
        <taxon>Papilionoideae</taxon>
        <taxon>50 kb inversion clade</taxon>
        <taxon>NPAAA clade</taxon>
        <taxon>indigoferoid/millettioid clade</taxon>
        <taxon>Phaseoleae</taxon>
        <taxon>Phaseolus</taxon>
    </lineage>
</organism>
<dbReference type="PANTHER" id="PTHR31676:SF109">
    <property type="entry name" value="OS05G0346400 PROTEIN"/>
    <property type="match status" value="1"/>
</dbReference>
<name>A0AAN9WWE7_PHACN</name>
<dbReference type="Pfam" id="PF04398">
    <property type="entry name" value="DUF538"/>
    <property type="match status" value="1"/>
</dbReference>
<reference evidence="1 2" key="1">
    <citation type="submission" date="2024-01" db="EMBL/GenBank/DDBJ databases">
        <title>The genomes of 5 underutilized Papilionoideae crops provide insights into root nodulation and disease resistanc.</title>
        <authorList>
            <person name="Jiang F."/>
        </authorList>
    </citation>
    <scope>NUCLEOTIDE SEQUENCE [LARGE SCALE GENOMIC DNA]</scope>
    <source>
        <strain evidence="1">JINMINGXINNONG_FW02</strain>
        <tissue evidence="1">Leaves</tissue>
    </source>
</reference>
<evidence type="ECO:0000313" key="1">
    <source>
        <dbReference type="EMBL" id="KAK7382455.1"/>
    </source>
</evidence>
<dbReference type="SUPFAM" id="SSF141562">
    <property type="entry name" value="At5g01610-like"/>
    <property type="match status" value="1"/>
</dbReference>
<comment type="caution">
    <text evidence="1">The sequence shown here is derived from an EMBL/GenBank/DDBJ whole genome shotgun (WGS) entry which is preliminary data.</text>
</comment>
<dbReference type="AlphaFoldDB" id="A0AAN9WWE7"/>
<evidence type="ECO:0008006" key="3">
    <source>
        <dbReference type="Google" id="ProtNLM"/>
    </source>
</evidence>
<protein>
    <recommendedName>
        <fullName evidence="3">DUF538 domain-containing protein</fullName>
    </recommendedName>
</protein>
<evidence type="ECO:0000313" key="2">
    <source>
        <dbReference type="Proteomes" id="UP001374584"/>
    </source>
</evidence>
<accession>A0AAN9WWE7</accession>
<dbReference type="Proteomes" id="UP001374584">
    <property type="component" value="Unassembled WGS sequence"/>
</dbReference>
<dbReference type="InterPro" id="IPR036758">
    <property type="entry name" value="At5g01610-like"/>
</dbReference>
<gene>
    <name evidence="1" type="ORF">VNO80_01308</name>
</gene>